<dbReference type="EMBL" id="BSXG01000013">
    <property type="protein sequence ID" value="GME24485.1"/>
    <property type="molecule type" value="Genomic_DNA"/>
</dbReference>
<name>A0ACB5RVA8_9PEZI</name>
<comment type="caution">
    <text evidence="1">The sequence shown here is derived from an EMBL/GenBank/DDBJ whole genome shotgun (WGS) entry which is preliminary data.</text>
</comment>
<keyword evidence="2" id="KW-1185">Reference proteome</keyword>
<protein>
    <submittedName>
        <fullName evidence="1">Dicer-like protein 1</fullName>
    </submittedName>
</protein>
<evidence type="ECO:0000313" key="2">
    <source>
        <dbReference type="Proteomes" id="UP001165186"/>
    </source>
</evidence>
<dbReference type="Proteomes" id="UP001165186">
    <property type="component" value="Unassembled WGS sequence"/>
</dbReference>
<sequence>MDGISPRPAAAVSRDNSADPVQSHGSTETTVRHTTNEIQYPDNSDSDDDLPSFGPAQNAAEKKREQHAIFNSWVTRKAETVTKQEVTEALKTADDDALSIRNLLAKQDSNIVTDPREYQMELFERAKDENVIAVLDTGSGKTLIAVLLLKHTIDKELEDRASGKAPRISFFLVDSVTLVFQQFAVLETNIDQKVERFCGAMGCDLWSKQTWKKHFEQNMVIVCTAEVLAQCLMHSFIAMEQINLLIFDEAHHAKKGHSYAKIIKEYYLPVEEARRPKIFGMTASPVDAKVDVVQAASELETLLHCRIATTANLDLLRKTISRPDENVVRYAPLLKPFETPLHTKMRETLGEMETFQALFQSSKQASSQLGAWCSDMYWFFALQEEEAKKLEGRQEQAYHRDKKRTQISSLDEEVAKLRKAAEMVKNHVFASVFLLILRQHYLGKETPPQILFTSCLRKEEAAFEACVQLREKHYLDENLLPIYTKQLPAMRNARLALNCKKTNAYDMMMKPKLWAETRGNFPEELYITVIELPDGLERPHQPLAILTRTPLPKLPVFPVFLNSGTESRVQLVPLSFALKCNPDEVQRLTSYTLRAFKDVFNKTYEEAHSKMPYWFAPMRISYQDFDGEQSGLRDIIDWSALEEVYDHVEYRWTPEVADEFLLDRYLVDKWDGGRRFFTERLNPGLRPTDPVPSDAVTGKKPEHKKDILNYSISLYKSSRAKADPTWNRNQPYLIALEACQLLDLDISPELALEAVTKDSDNTEEHDEEMQNFRRGMGNNYERLEFMGDCFLKMATSIALFGQNPDDNEFDFHVKRMCLVCNQNLFDTAKEIKLTKYVRSMAFSRRTWYPEGLKMLEGKGHNKTGEEVMKHFLGDKTVADVCEALIGAAYLTHNHLGSWRPENWDNAVKAVTNLVSSSDHTMKKWSEYFDAYEKPAYLDAEATASQIDLVKQIETEHPYRFRSAKLLRSAFIHPSYPYNYEKVPSYQRLEFLGDSLIDNACITWLIYKFPEKDPQWLTEHKMAMVSNKFLGAVCVRLGFHKHLKYSHSQVESQIRDYVNEIREAERESEGARDYWTTVKSPPKCLPDIVEAFVGALFVDSDYNFAEVEKFFKMHIEWYFEDISIYDSYANSHPVTRLHNYLWEEFGCSEHRVLAQELVTVVPGAPQKCIAGVIVHSQIIGEGVSSAGKNAKIKAALAALDKLEGLPPFEFRDRYGCTCNQKADEGVDGGVDSENDMVEVGVAQDEDLRVVKGSLI</sequence>
<evidence type="ECO:0000313" key="1">
    <source>
        <dbReference type="EMBL" id="GME24485.1"/>
    </source>
</evidence>
<proteinExistence type="predicted"/>
<reference evidence="1" key="1">
    <citation type="submission" date="2024-09" db="EMBL/GenBank/DDBJ databases">
        <title>Draft Genome Sequences of Neofusicoccum parvum.</title>
        <authorList>
            <person name="Ashida A."/>
            <person name="Camagna M."/>
            <person name="Tanaka A."/>
            <person name="Takemoto D."/>
        </authorList>
    </citation>
    <scope>NUCLEOTIDE SEQUENCE</scope>
    <source>
        <strain evidence="1">PPO83</strain>
    </source>
</reference>
<gene>
    <name evidence="1" type="primary">g10506</name>
    <name evidence="1" type="ORF">NpPPO83_00010506</name>
</gene>
<accession>A0ACB5RVA8</accession>
<organism evidence="1 2">
    <name type="scientific">Neofusicoccum parvum</name>
    <dbReference type="NCBI Taxonomy" id="310453"/>
    <lineage>
        <taxon>Eukaryota</taxon>
        <taxon>Fungi</taxon>
        <taxon>Dikarya</taxon>
        <taxon>Ascomycota</taxon>
        <taxon>Pezizomycotina</taxon>
        <taxon>Dothideomycetes</taxon>
        <taxon>Dothideomycetes incertae sedis</taxon>
        <taxon>Botryosphaeriales</taxon>
        <taxon>Botryosphaeriaceae</taxon>
        <taxon>Neofusicoccum</taxon>
    </lineage>
</organism>